<evidence type="ECO:0000313" key="2">
    <source>
        <dbReference type="Proteomes" id="UP000182057"/>
    </source>
</evidence>
<name>A0A1D3UQU3_TANFO</name>
<reference evidence="1 2" key="1">
    <citation type="submission" date="2016-09" db="EMBL/GenBank/DDBJ databases">
        <authorList>
            <person name="Capua I."/>
            <person name="De Benedictis P."/>
            <person name="Joannis T."/>
            <person name="Lombin L.H."/>
            <person name="Cattoli G."/>
        </authorList>
    </citation>
    <scope>NUCLEOTIDE SEQUENCE [LARGE SCALE GENOMIC DNA]</scope>
    <source>
        <strain evidence="1 2">UB20</strain>
    </source>
</reference>
<dbReference type="EMBL" id="FMMM01000060">
    <property type="protein sequence ID" value="SCQ22411.1"/>
    <property type="molecule type" value="Genomic_DNA"/>
</dbReference>
<accession>A0A1D3UQU3</accession>
<proteinExistence type="predicted"/>
<evidence type="ECO:0000313" key="1">
    <source>
        <dbReference type="EMBL" id="SCQ22411.1"/>
    </source>
</evidence>
<protein>
    <submittedName>
        <fullName evidence="1">Uncharacterized protein</fullName>
    </submittedName>
</protein>
<gene>
    <name evidence="1" type="ORF">TFUB20_01708</name>
</gene>
<organism evidence="1 2">
    <name type="scientific">Tannerella forsythia</name>
    <name type="common">Bacteroides forsythus</name>
    <dbReference type="NCBI Taxonomy" id="28112"/>
    <lineage>
        <taxon>Bacteria</taxon>
        <taxon>Pseudomonadati</taxon>
        <taxon>Bacteroidota</taxon>
        <taxon>Bacteroidia</taxon>
        <taxon>Bacteroidales</taxon>
        <taxon>Tannerellaceae</taxon>
        <taxon>Tannerella</taxon>
    </lineage>
</organism>
<dbReference type="Proteomes" id="UP000182057">
    <property type="component" value="Unassembled WGS sequence"/>
</dbReference>
<sequence>MGSKVLSIEQKYNLFINQCSFDEFFEPYPQRKSIEKMVIG</sequence>
<dbReference type="AlphaFoldDB" id="A0A1D3UQU3"/>